<evidence type="ECO:0000313" key="3">
    <source>
        <dbReference type="EMBL" id="QJD82394.1"/>
    </source>
</evidence>
<dbReference type="InterPro" id="IPR048402">
    <property type="entry name" value="YpeB_N"/>
</dbReference>
<feature type="domain" description="Sporulation protein YpeB N-terminal" evidence="2">
    <location>
        <begin position="30"/>
        <end position="167"/>
    </location>
</feature>
<evidence type="ECO:0000313" key="4">
    <source>
        <dbReference type="Proteomes" id="UP000502248"/>
    </source>
</evidence>
<dbReference type="GO" id="GO:0009847">
    <property type="term" value="P:spore germination"/>
    <property type="evidence" value="ECO:0007669"/>
    <property type="project" value="InterPro"/>
</dbReference>
<protein>
    <submittedName>
        <fullName evidence="3">Germination protein YpeB</fullName>
    </submittedName>
</protein>
<evidence type="ECO:0000259" key="1">
    <source>
        <dbReference type="Pfam" id="PF14620"/>
    </source>
</evidence>
<keyword evidence="4" id="KW-1185">Reference proteome</keyword>
<dbReference type="Pfam" id="PF14620">
    <property type="entry name" value="YPEB_PepSY1-2"/>
    <property type="match status" value="1"/>
</dbReference>
<evidence type="ECO:0000259" key="2">
    <source>
        <dbReference type="Pfam" id="PF20769"/>
    </source>
</evidence>
<organism evidence="3 4">
    <name type="scientific">Cohnella herbarum</name>
    <dbReference type="NCBI Taxonomy" id="2728023"/>
    <lineage>
        <taxon>Bacteria</taxon>
        <taxon>Bacillati</taxon>
        <taxon>Bacillota</taxon>
        <taxon>Bacilli</taxon>
        <taxon>Bacillales</taxon>
        <taxon>Paenibacillaceae</taxon>
        <taxon>Cohnella</taxon>
    </lineage>
</organism>
<name>A0A7Z2VGD8_9BACL</name>
<dbReference type="Proteomes" id="UP000502248">
    <property type="component" value="Chromosome"/>
</dbReference>
<dbReference type="KEGG" id="cheb:HH215_03800"/>
<accession>A0A7Z2VGD8</accession>
<dbReference type="Pfam" id="PF20769">
    <property type="entry name" value="YPEB_N"/>
    <property type="match status" value="1"/>
</dbReference>
<proteinExistence type="predicted"/>
<dbReference type="InterPro" id="IPR014239">
    <property type="entry name" value="YpeB_PepSY1-2"/>
</dbReference>
<dbReference type="NCBIfam" id="TIGR02889">
    <property type="entry name" value="spore_YpeB"/>
    <property type="match status" value="1"/>
</dbReference>
<dbReference type="EMBL" id="CP051680">
    <property type="protein sequence ID" value="QJD82394.1"/>
    <property type="molecule type" value="Genomic_DNA"/>
</dbReference>
<gene>
    <name evidence="3" type="primary">ypeB</name>
    <name evidence="3" type="ORF">HH215_03800</name>
</gene>
<reference evidence="3 4" key="1">
    <citation type="submission" date="2020-04" db="EMBL/GenBank/DDBJ databases">
        <title>Genome sequencing of novel species.</title>
        <authorList>
            <person name="Heo J."/>
            <person name="Kim S.-J."/>
            <person name="Kim J.-S."/>
            <person name="Hong S.-B."/>
            <person name="Kwon S.-W."/>
        </authorList>
    </citation>
    <scope>NUCLEOTIDE SEQUENCE [LARGE SCALE GENOMIC DNA]</scope>
    <source>
        <strain evidence="3 4">MFER-1</strain>
    </source>
</reference>
<dbReference type="RefSeq" id="WP_169278693.1">
    <property type="nucleotide sequence ID" value="NZ_CP051680.1"/>
</dbReference>
<feature type="domain" description="Sporulation protein YpeB PepSY1 and PepSY2" evidence="1">
    <location>
        <begin position="185"/>
        <end position="369"/>
    </location>
</feature>
<dbReference type="AlphaFoldDB" id="A0A7Z2VGD8"/>
<sequence>MYARLSSILFPIATLLFIGAIVWGYQEHQEKNSVLIKAENQYQRAFHDLSHHMGRLHDQLGQTLAVSSASQGMQRKGLVNVWRLTSQAQNEINQLPLAMLPFNKAEEFLTRISSFAYRTAVRDLTKQPLTPEELKTMKSLYKTAESVNLELGKVQDAVISDHLRWMDVEVAMASENSPNDNTIIDGFKAMDKQMGAYPETDWGPSAMSADRKLSTAGLDGKNMTMEEIKKKALDFLGHQARGADAKVTEDGSKSDMEAYTVTVKGQGGANIQLDYTRKGGHLLWFMNPREVKSRKLDFDTARNKASQFLIRHDYKDMTPITYDEYDHVAVFTYVRTIDGVKIYPDKVTVRVALDNGEGVGLQASDHVFAKKLLTPGKAKISKEQAQKGLNPEFRVEDYSLAVIENDMRETILCHEFVGRVNDHRYRIFMSAETGLEENIEEIPESAKAIAK</sequence>